<evidence type="ECO:0000313" key="1">
    <source>
        <dbReference type="EMBL" id="KKK52252.1"/>
    </source>
</evidence>
<organism evidence="1">
    <name type="scientific">marine sediment metagenome</name>
    <dbReference type="NCBI Taxonomy" id="412755"/>
    <lineage>
        <taxon>unclassified sequences</taxon>
        <taxon>metagenomes</taxon>
        <taxon>ecological metagenomes</taxon>
    </lineage>
</organism>
<name>A0A0F8W6C2_9ZZZZ</name>
<protein>
    <submittedName>
        <fullName evidence="1">Uncharacterized protein</fullName>
    </submittedName>
</protein>
<reference evidence="1" key="1">
    <citation type="journal article" date="2015" name="Nature">
        <title>Complex archaea that bridge the gap between prokaryotes and eukaryotes.</title>
        <authorList>
            <person name="Spang A."/>
            <person name="Saw J.H."/>
            <person name="Jorgensen S.L."/>
            <person name="Zaremba-Niedzwiedzka K."/>
            <person name="Martijn J."/>
            <person name="Lind A.E."/>
            <person name="van Eijk R."/>
            <person name="Schleper C."/>
            <person name="Guy L."/>
            <person name="Ettema T.J."/>
        </authorList>
    </citation>
    <scope>NUCLEOTIDE SEQUENCE</scope>
</reference>
<accession>A0A0F8W6C2</accession>
<sequence length="104" mass="11062">MATRFAQLVHEECEYTVVPVADDTTTVFTGPCILYGIYVNTVLSAHVLPIEDASTTVVSVVASAAAGTSILYPGIRFNTSLIVNPDDSATGSVTVAWRRVNADR</sequence>
<dbReference type="AlphaFoldDB" id="A0A0F8W6C2"/>
<proteinExistence type="predicted"/>
<comment type="caution">
    <text evidence="1">The sequence shown here is derived from an EMBL/GenBank/DDBJ whole genome shotgun (WGS) entry which is preliminary data.</text>
</comment>
<gene>
    <name evidence="1" type="ORF">LCGC14_3106790</name>
</gene>
<dbReference type="EMBL" id="LAZR01067114">
    <property type="protein sequence ID" value="KKK52252.1"/>
    <property type="molecule type" value="Genomic_DNA"/>
</dbReference>